<dbReference type="GO" id="GO:0003677">
    <property type="term" value="F:DNA binding"/>
    <property type="evidence" value="ECO:0007669"/>
    <property type="project" value="UniProtKB-KW"/>
</dbReference>
<keyword evidence="1" id="KW-0805">Transcription regulation</keyword>
<dbReference type="PRINTS" id="PR00598">
    <property type="entry name" value="HTHMARR"/>
</dbReference>
<dbReference type="PANTHER" id="PTHR42756:SF1">
    <property type="entry name" value="TRANSCRIPTIONAL REPRESSOR OF EMRAB OPERON"/>
    <property type="match status" value="1"/>
</dbReference>
<dbReference type="PROSITE" id="PS50995">
    <property type="entry name" value="HTH_MARR_2"/>
    <property type="match status" value="1"/>
</dbReference>
<evidence type="ECO:0000313" key="6">
    <source>
        <dbReference type="Proteomes" id="UP000479114"/>
    </source>
</evidence>
<dbReference type="InterPro" id="IPR036390">
    <property type="entry name" value="WH_DNA-bd_sf"/>
</dbReference>
<evidence type="ECO:0000259" key="4">
    <source>
        <dbReference type="PROSITE" id="PS50995"/>
    </source>
</evidence>
<evidence type="ECO:0000256" key="3">
    <source>
        <dbReference type="ARBA" id="ARBA00023163"/>
    </source>
</evidence>
<sequence length="104" mass="12092">MSQKELGYSADKDKTTITRIIDSLEQRNAIKRHKHPSDRRSFRIYLTQEGRELIQELQPIPDKVNKSACIGLSENEVLSFKQTLQTLQNQIIDETDRFKLSSTE</sequence>
<proteinExistence type="predicted"/>
<evidence type="ECO:0000256" key="1">
    <source>
        <dbReference type="ARBA" id="ARBA00023015"/>
    </source>
</evidence>
<protein>
    <submittedName>
        <fullName evidence="5">MarR family transcriptional regulator</fullName>
    </submittedName>
</protein>
<reference evidence="5 6" key="1">
    <citation type="submission" date="2020-02" db="EMBL/GenBank/DDBJ databases">
        <title>Paenibacillus sp. nov., isolated from rhizosphere soil of tomato.</title>
        <authorList>
            <person name="Weon H.-Y."/>
            <person name="Lee S.A."/>
        </authorList>
    </citation>
    <scope>NUCLEOTIDE SEQUENCE [LARGE SCALE GENOMIC DNA]</scope>
    <source>
        <strain evidence="5 6">14171R-81</strain>
    </source>
</reference>
<dbReference type="Gene3D" id="1.10.10.10">
    <property type="entry name" value="Winged helix-like DNA-binding domain superfamily/Winged helix DNA-binding domain"/>
    <property type="match status" value="1"/>
</dbReference>
<dbReference type="GO" id="GO:0003700">
    <property type="term" value="F:DNA-binding transcription factor activity"/>
    <property type="evidence" value="ECO:0007669"/>
    <property type="project" value="InterPro"/>
</dbReference>
<dbReference type="KEGG" id="prz:GZH47_09840"/>
<dbReference type="SUPFAM" id="SSF46785">
    <property type="entry name" value="Winged helix' DNA-binding domain"/>
    <property type="match status" value="1"/>
</dbReference>
<dbReference type="EMBL" id="CP048286">
    <property type="protein sequence ID" value="QHW31125.1"/>
    <property type="molecule type" value="Genomic_DNA"/>
</dbReference>
<organism evidence="5 6">
    <name type="scientific">Paenibacillus rhizovicinus</name>
    <dbReference type="NCBI Taxonomy" id="2704463"/>
    <lineage>
        <taxon>Bacteria</taxon>
        <taxon>Bacillati</taxon>
        <taxon>Bacillota</taxon>
        <taxon>Bacilli</taxon>
        <taxon>Bacillales</taxon>
        <taxon>Paenibacillaceae</taxon>
        <taxon>Paenibacillus</taxon>
    </lineage>
</organism>
<dbReference type="Pfam" id="PF01047">
    <property type="entry name" value="MarR"/>
    <property type="match status" value="1"/>
</dbReference>
<dbReference type="InterPro" id="IPR000835">
    <property type="entry name" value="HTH_MarR-typ"/>
</dbReference>
<dbReference type="PANTHER" id="PTHR42756">
    <property type="entry name" value="TRANSCRIPTIONAL REGULATOR, MARR"/>
    <property type="match status" value="1"/>
</dbReference>
<evidence type="ECO:0000313" key="5">
    <source>
        <dbReference type="EMBL" id="QHW31125.1"/>
    </source>
</evidence>
<gene>
    <name evidence="5" type="ORF">GZH47_09840</name>
</gene>
<keyword evidence="2" id="KW-0238">DNA-binding</keyword>
<evidence type="ECO:0000256" key="2">
    <source>
        <dbReference type="ARBA" id="ARBA00023125"/>
    </source>
</evidence>
<accession>A0A6C0NY05</accession>
<dbReference type="SMART" id="SM00347">
    <property type="entry name" value="HTH_MARR"/>
    <property type="match status" value="1"/>
</dbReference>
<dbReference type="InterPro" id="IPR036388">
    <property type="entry name" value="WH-like_DNA-bd_sf"/>
</dbReference>
<feature type="domain" description="HTH marR-type" evidence="4">
    <location>
        <begin position="1"/>
        <end position="89"/>
    </location>
</feature>
<dbReference type="RefSeq" id="WP_162639934.1">
    <property type="nucleotide sequence ID" value="NZ_CP048286.1"/>
</dbReference>
<dbReference type="Proteomes" id="UP000479114">
    <property type="component" value="Chromosome"/>
</dbReference>
<keyword evidence="3" id="KW-0804">Transcription</keyword>
<keyword evidence="6" id="KW-1185">Reference proteome</keyword>
<name>A0A6C0NY05_9BACL</name>
<dbReference type="AlphaFoldDB" id="A0A6C0NY05"/>